<name>A0A8T0EDP2_ARGBR</name>
<dbReference type="AlphaFoldDB" id="A0A8T0EDP2"/>
<evidence type="ECO:0000313" key="1">
    <source>
        <dbReference type="EMBL" id="KAF8770899.1"/>
    </source>
</evidence>
<keyword evidence="2" id="KW-1185">Reference proteome</keyword>
<reference evidence="1" key="1">
    <citation type="journal article" date="2020" name="bioRxiv">
        <title>Chromosome-level reference genome of the European wasp spider Argiope bruennichi: a resource for studies on range expansion and evolutionary adaptation.</title>
        <authorList>
            <person name="Sheffer M.M."/>
            <person name="Hoppe A."/>
            <person name="Krehenwinkel H."/>
            <person name="Uhl G."/>
            <person name="Kuss A.W."/>
            <person name="Jensen L."/>
            <person name="Jensen C."/>
            <person name="Gillespie R.G."/>
            <person name="Hoff K.J."/>
            <person name="Prost S."/>
        </authorList>
    </citation>
    <scope>NUCLEOTIDE SEQUENCE</scope>
</reference>
<dbReference type="Proteomes" id="UP000807504">
    <property type="component" value="Unassembled WGS sequence"/>
</dbReference>
<dbReference type="EMBL" id="JABXBU010002228">
    <property type="protein sequence ID" value="KAF8770899.1"/>
    <property type="molecule type" value="Genomic_DNA"/>
</dbReference>
<proteinExistence type="predicted"/>
<organism evidence="1 2">
    <name type="scientific">Argiope bruennichi</name>
    <name type="common">Wasp spider</name>
    <name type="synonym">Aranea bruennichi</name>
    <dbReference type="NCBI Taxonomy" id="94029"/>
    <lineage>
        <taxon>Eukaryota</taxon>
        <taxon>Metazoa</taxon>
        <taxon>Ecdysozoa</taxon>
        <taxon>Arthropoda</taxon>
        <taxon>Chelicerata</taxon>
        <taxon>Arachnida</taxon>
        <taxon>Araneae</taxon>
        <taxon>Araneomorphae</taxon>
        <taxon>Entelegynae</taxon>
        <taxon>Araneoidea</taxon>
        <taxon>Araneidae</taxon>
        <taxon>Argiope</taxon>
    </lineage>
</organism>
<sequence length="216" mass="25637">MYCLVDSIKTLWAVLDAIGVGQFYARSCHVKYANAMVPFWIRWLREGARCHWAQAALEYLDFKEYREHPKTIGPSISAVFRALTPHDRRKFFEDLVICNTVDFRFCLYAVTNEEQEEIMKLHAPSVLECHMNWPLTNLFLEVAEKLWKFLSHRSFVELLYFILDHHERTDIDCKYLAAEFWKMSPEPFKEYAKTSLSFKINVMGFIKEKLKKKTGY</sequence>
<evidence type="ECO:0000313" key="2">
    <source>
        <dbReference type="Proteomes" id="UP000807504"/>
    </source>
</evidence>
<comment type="caution">
    <text evidence="1">The sequence shown here is derived from an EMBL/GenBank/DDBJ whole genome shotgun (WGS) entry which is preliminary data.</text>
</comment>
<reference evidence="1" key="2">
    <citation type="submission" date="2020-06" db="EMBL/GenBank/DDBJ databases">
        <authorList>
            <person name="Sheffer M."/>
        </authorList>
    </citation>
    <scope>NUCLEOTIDE SEQUENCE</scope>
</reference>
<accession>A0A8T0EDP2</accession>
<gene>
    <name evidence="1" type="ORF">HNY73_018376</name>
</gene>
<protein>
    <submittedName>
        <fullName evidence="1">Uncharacterized protein</fullName>
    </submittedName>
</protein>